<accession>A0A3P7T6K8</accession>
<dbReference type="Proteomes" id="UP000280834">
    <property type="component" value="Unassembled WGS sequence"/>
</dbReference>
<reference evidence="1 2" key="1">
    <citation type="submission" date="2018-11" db="EMBL/GenBank/DDBJ databases">
        <authorList>
            <consortium name="Pathogen Informatics"/>
        </authorList>
    </citation>
    <scope>NUCLEOTIDE SEQUENCE [LARGE SCALE GENOMIC DNA]</scope>
</reference>
<evidence type="ECO:0000313" key="2">
    <source>
        <dbReference type="Proteomes" id="UP000280834"/>
    </source>
</evidence>
<proteinExistence type="predicted"/>
<keyword evidence="2" id="KW-1185">Reference proteome</keyword>
<protein>
    <submittedName>
        <fullName evidence="1">Uncharacterized protein</fullName>
    </submittedName>
</protein>
<dbReference type="AlphaFoldDB" id="A0A3P7T6K8"/>
<gene>
    <name evidence="1" type="ORF">BTMF_LOCUS4376</name>
</gene>
<evidence type="ECO:0000313" key="1">
    <source>
        <dbReference type="EMBL" id="VDO16656.1"/>
    </source>
</evidence>
<name>A0A3P7T6K8_9BILA</name>
<dbReference type="EMBL" id="UZAG01004307">
    <property type="protein sequence ID" value="VDO16656.1"/>
    <property type="molecule type" value="Genomic_DNA"/>
</dbReference>
<sequence length="63" mass="7479">MICIRTSESRIAAINLYQFFRLIFEGQIPLKLVQPSLTNFFLFLRNYKPCTTFPFSLKLTCHF</sequence>
<organism evidence="1 2">
    <name type="scientific">Brugia timori</name>
    <dbReference type="NCBI Taxonomy" id="42155"/>
    <lineage>
        <taxon>Eukaryota</taxon>
        <taxon>Metazoa</taxon>
        <taxon>Ecdysozoa</taxon>
        <taxon>Nematoda</taxon>
        <taxon>Chromadorea</taxon>
        <taxon>Rhabditida</taxon>
        <taxon>Spirurina</taxon>
        <taxon>Spiruromorpha</taxon>
        <taxon>Filarioidea</taxon>
        <taxon>Onchocercidae</taxon>
        <taxon>Brugia</taxon>
    </lineage>
</organism>